<proteinExistence type="predicted"/>
<dbReference type="SUPFAM" id="SSF51182">
    <property type="entry name" value="RmlC-like cupins"/>
    <property type="match status" value="1"/>
</dbReference>
<evidence type="ECO:0000313" key="3">
    <source>
        <dbReference type="EMBL" id="CAB5071901.1"/>
    </source>
</evidence>
<sequence>MHSIKLDPAFADQRGEIFDLVEEQIDSISRITFQPNSIRGNHVHFETTQWTFVTEGSLEVFTVTDGITHSQLFSKGDFFVSKPGEPHAMKSVGIAEILVFTQGPRSGKNYQSDTFPIKIVE</sequence>
<evidence type="ECO:0000313" key="2">
    <source>
        <dbReference type="EMBL" id="CAB4820995.1"/>
    </source>
</evidence>
<organism evidence="2">
    <name type="scientific">freshwater metagenome</name>
    <dbReference type="NCBI Taxonomy" id="449393"/>
    <lineage>
        <taxon>unclassified sequences</taxon>
        <taxon>metagenomes</taxon>
        <taxon>ecological metagenomes</taxon>
    </lineage>
</organism>
<dbReference type="AlphaFoldDB" id="A0A6J6ZJM7"/>
<evidence type="ECO:0000259" key="1">
    <source>
        <dbReference type="Pfam" id="PF00190"/>
    </source>
</evidence>
<name>A0A6J6ZJM7_9ZZZZ</name>
<reference evidence="2" key="1">
    <citation type="submission" date="2020-05" db="EMBL/GenBank/DDBJ databases">
        <authorList>
            <person name="Chiriac C."/>
            <person name="Salcher M."/>
            <person name="Ghai R."/>
            <person name="Kavagutti S V."/>
        </authorList>
    </citation>
    <scope>NUCLEOTIDE SEQUENCE</scope>
</reference>
<dbReference type="InterPro" id="IPR011051">
    <property type="entry name" value="RmlC_Cupin_sf"/>
</dbReference>
<gene>
    <name evidence="2" type="ORF">UFOPK3197_00201</name>
    <name evidence="3" type="ORF">UFOPK4401_00237</name>
</gene>
<dbReference type="Pfam" id="PF00190">
    <property type="entry name" value="Cupin_1"/>
    <property type="match status" value="1"/>
</dbReference>
<dbReference type="EMBL" id="CAFBRB010000013">
    <property type="protein sequence ID" value="CAB5071901.1"/>
    <property type="molecule type" value="Genomic_DNA"/>
</dbReference>
<dbReference type="EMBL" id="CAFABI010000013">
    <property type="protein sequence ID" value="CAB4820995.1"/>
    <property type="molecule type" value="Genomic_DNA"/>
</dbReference>
<dbReference type="Gene3D" id="2.60.120.10">
    <property type="entry name" value="Jelly Rolls"/>
    <property type="match status" value="1"/>
</dbReference>
<accession>A0A6J6ZJM7</accession>
<protein>
    <submittedName>
        <fullName evidence="2">Unannotated protein</fullName>
    </submittedName>
</protein>
<dbReference type="InterPro" id="IPR014710">
    <property type="entry name" value="RmlC-like_jellyroll"/>
</dbReference>
<dbReference type="InterPro" id="IPR006045">
    <property type="entry name" value="Cupin_1"/>
</dbReference>
<feature type="domain" description="Cupin type-1" evidence="1">
    <location>
        <begin position="27"/>
        <end position="105"/>
    </location>
</feature>